<dbReference type="InterPro" id="IPR036412">
    <property type="entry name" value="HAD-like_sf"/>
</dbReference>
<dbReference type="RefSeq" id="WP_379234012.1">
    <property type="nucleotide sequence ID" value="NZ_JBHSTE010000003.1"/>
</dbReference>
<dbReference type="NCBIfam" id="TIGR01549">
    <property type="entry name" value="HAD-SF-IA-v1"/>
    <property type="match status" value="1"/>
</dbReference>
<name>A0ABW1V3J5_9BACL</name>
<evidence type="ECO:0000313" key="1">
    <source>
        <dbReference type="EMBL" id="MFC6333004.1"/>
    </source>
</evidence>
<dbReference type="PANTHER" id="PTHR43434:SF1">
    <property type="entry name" value="PHOSPHOGLYCOLATE PHOSPHATASE"/>
    <property type="match status" value="1"/>
</dbReference>
<dbReference type="Proteomes" id="UP001596233">
    <property type="component" value="Unassembled WGS sequence"/>
</dbReference>
<proteinExistence type="predicted"/>
<dbReference type="PRINTS" id="PR00413">
    <property type="entry name" value="HADHALOGNASE"/>
</dbReference>
<protein>
    <submittedName>
        <fullName evidence="1">HAD family hydrolase</fullName>
        <ecNumber evidence="1">3.-.-.-</ecNumber>
    </submittedName>
</protein>
<dbReference type="SFLD" id="SFLDS00003">
    <property type="entry name" value="Haloacid_Dehalogenase"/>
    <property type="match status" value="1"/>
</dbReference>
<dbReference type="InterPro" id="IPR023198">
    <property type="entry name" value="PGP-like_dom2"/>
</dbReference>
<dbReference type="InterPro" id="IPR023214">
    <property type="entry name" value="HAD_sf"/>
</dbReference>
<dbReference type="InterPro" id="IPR041492">
    <property type="entry name" value="HAD_2"/>
</dbReference>
<dbReference type="GO" id="GO:0016787">
    <property type="term" value="F:hydrolase activity"/>
    <property type="evidence" value="ECO:0007669"/>
    <property type="project" value="UniProtKB-KW"/>
</dbReference>
<dbReference type="Pfam" id="PF13419">
    <property type="entry name" value="HAD_2"/>
    <property type="match status" value="1"/>
</dbReference>
<gene>
    <name evidence="1" type="ORF">ACFP56_10250</name>
</gene>
<dbReference type="SUPFAM" id="SSF56784">
    <property type="entry name" value="HAD-like"/>
    <property type="match status" value="1"/>
</dbReference>
<accession>A0ABW1V3J5</accession>
<dbReference type="EC" id="3.-.-.-" evidence="1"/>
<organism evidence="1 2">
    <name type="scientific">Paenibacillus septentrionalis</name>
    <dbReference type="NCBI Taxonomy" id="429342"/>
    <lineage>
        <taxon>Bacteria</taxon>
        <taxon>Bacillati</taxon>
        <taxon>Bacillota</taxon>
        <taxon>Bacilli</taxon>
        <taxon>Bacillales</taxon>
        <taxon>Paenibacillaceae</taxon>
        <taxon>Paenibacillus</taxon>
    </lineage>
</organism>
<dbReference type="Gene3D" id="1.10.150.240">
    <property type="entry name" value="Putative phosphatase, domain 2"/>
    <property type="match status" value="1"/>
</dbReference>
<dbReference type="SFLD" id="SFLDG01129">
    <property type="entry name" value="C1.5:_HAD__Beta-PGM__Phosphata"/>
    <property type="match status" value="1"/>
</dbReference>
<dbReference type="EMBL" id="JBHSTE010000003">
    <property type="protein sequence ID" value="MFC6333004.1"/>
    <property type="molecule type" value="Genomic_DNA"/>
</dbReference>
<keyword evidence="2" id="KW-1185">Reference proteome</keyword>
<sequence length="215" mass="23801">MIKVKGIIFDMDNTLLRSSIDFAAMKQDVAAFISTYGIRLSESELLRHTTSTIIEEAVQAKLLSDEAIAQLWDVVQGHEVQGMHHADLEPGAKQLLEQLKPNYKLIVITNNAYAAAAKALQANQIMHYFDNVLGRESANALKPSPVAFYNVLELYADTTPEDWLSIGDSWIDGKASLAAGIPFIAYQSDKAKMMEMGVEPLAFISALEELHDYLI</sequence>
<reference evidence="2" key="1">
    <citation type="journal article" date="2019" name="Int. J. Syst. Evol. Microbiol.">
        <title>The Global Catalogue of Microorganisms (GCM) 10K type strain sequencing project: providing services to taxonomists for standard genome sequencing and annotation.</title>
        <authorList>
            <consortium name="The Broad Institute Genomics Platform"/>
            <consortium name="The Broad Institute Genome Sequencing Center for Infectious Disease"/>
            <person name="Wu L."/>
            <person name="Ma J."/>
        </authorList>
    </citation>
    <scope>NUCLEOTIDE SEQUENCE [LARGE SCALE GENOMIC DNA]</scope>
    <source>
        <strain evidence="2">PCU 280</strain>
    </source>
</reference>
<dbReference type="InterPro" id="IPR006439">
    <property type="entry name" value="HAD-SF_hydro_IA"/>
</dbReference>
<dbReference type="InterPro" id="IPR050155">
    <property type="entry name" value="HAD-like_hydrolase_sf"/>
</dbReference>
<comment type="caution">
    <text evidence="1">The sequence shown here is derived from an EMBL/GenBank/DDBJ whole genome shotgun (WGS) entry which is preliminary data.</text>
</comment>
<dbReference type="PANTHER" id="PTHR43434">
    <property type="entry name" value="PHOSPHOGLYCOLATE PHOSPHATASE"/>
    <property type="match status" value="1"/>
</dbReference>
<dbReference type="Gene3D" id="3.40.50.1000">
    <property type="entry name" value="HAD superfamily/HAD-like"/>
    <property type="match status" value="1"/>
</dbReference>
<evidence type="ECO:0000313" key="2">
    <source>
        <dbReference type="Proteomes" id="UP001596233"/>
    </source>
</evidence>
<keyword evidence="1" id="KW-0378">Hydrolase</keyword>